<dbReference type="Pfam" id="PF04237">
    <property type="entry name" value="YjbR"/>
    <property type="match status" value="1"/>
</dbReference>
<dbReference type="STRING" id="1837282.A6F49_05340"/>
<reference evidence="1 2" key="1">
    <citation type="submission" date="2016-04" db="EMBL/GenBank/DDBJ databases">
        <title>First whole genome shotgun sequence of the bacterium Enteractinococcus sp. strain UASWS1574.</title>
        <authorList>
            <person name="Crovadore J."/>
            <person name="Chablais R."/>
            <person name="Lefort F."/>
        </authorList>
    </citation>
    <scope>NUCLEOTIDE SEQUENCE [LARGE SCALE GENOMIC DNA]</scope>
    <source>
        <strain evidence="1 2">UASWS1574</strain>
    </source>
</reference>
<accession>A0A1B7M1X2</accession>
<sequence>MRPSQLHELARSVADQLPSSQWSQPFGPESEVYKVKRKVFIILTEIATGPIVVVKAEPEDAAALRLQYPEITPGYHMNKRHWISLATGTSNHPGLIQELITDSYRLVVAGLPRALRPIDLDTFGTTPQT</sequence>
<dbReference type="OrthoDB" id="3194910at2"/>
<protein>
    <submittedName>
        <fullName evidence="1">Cytoplasmic protein</fullName>
    </submittedName>
</protein>
<gene>
    <name evidence="1" type="ORF">A6F49_05340</name>
</gene>
<dbReference type="AlphaFoldDB" id="A0A1B7M1X2"/>
<proteinExistence type="predicted"/>
<dbReference type="PANTHER" id="PTHR35145">
    <property type="entry name" value="CYTOPLASMIC PROTEIN-RELATED"/>
    <property type="match status" value="1"/>
</dbReference>
<dbReference type="InterPro" id="IPR007351">
    <property type="entry name" value="YjbR"/>
</dbReference>
<organism evidence="1 2">
    <name type="scientific">Enteractinococcus helveticum</name>
    <dbReference type="NCBI Taxonomy" id="1837282"/>
    <lineage>
        <taxon>Bacteria</taxon>
        <taxon>Bacillati</taxon>
        <taxon>Actinomycetota</taxon>
        <taxon>Actinomycetes</taxon>
        <taxon>Micrococcales</taxon>
        <taxon>Micrococcaceae</taxon>
    </lineage>
</organism>
<evidence type="ECO:0000313" key="1">
    <source>
        <dbReference type="EMBL" id="OAV62593.1"/>
    </source>
</evidence>
<dbReference type="InterPro" id="IPR058532">
    <property type="entry name" value="YjbR/MT2646/Rv2570-like"/>
</dbReference>
<evidence type="ECO:0000313" key="2">
    <source>
        <dbReference type="Proteomes" id="UP000078292"/>
    </source>
</evidence>
<dbReference type="Proteomes" id="UP000078292">
    <property type="component" value="Unassembled WGS sequence"/>
</dbReference>
<dbReference type="RefSeq" id="WP_043056926.1">
    <property type="nucleotide sequence ID" value="NZ_LXEY01000010.1"/>
</dbReference>
<dbReference type="InterPro" id="IPR038056">
    <property type="entry name" value="YjbR-like_sf"/>
</dbReference>
<dbReference type="EMBL" id="LXEY01000010">
    <property type="protein sequence ID" value="OAV62593.1"/>
    <property type="molecule type" value="Genomic_DNA"/>
</dbReference>
<dbReference type="Gene3D" id="3.90.1150.30">
    <property type="match status" value="1"/>
</dbReference>
<comment type="caution">
    <text evidence="1">The sequence shown here is derived from an EMBL/GenBank/DDBJ whole genome shotgun (WGS) entry which is preliminary data.</text>
</comment>
<dbReference type="PANTHER" id="PTHR35145:SF1">
    <property type="entry name" value="CYTOPLASMIC PROTEIN"/>
    <property type="match status" value="1"/>
</dbReference>
<keyword evidence="2" id="KW-1185">Reference proteome</keyword>
<name>A0A1B7M1X2_9MICC</name>
<dbReference type="SUPFAM" id="SSF142906">
    <property type="entry name" value="YjbR-like"/>
    <property type="match status" value="1"/>
</dbReference>